<feature type="non-terminal residue" evidence="2">
    <location>
        <position position="126"/>
    </location>
</feature>
<sequence length="126" mass="14106">MQNKATDLFSDWAEIGRDQGMAKAHDPAVSEILSSVIRERKSTFLFIDAGCGNGWVVRKVRSMSNCEGACGVDGAKAMIDNAKEVDPDGEYYLDDLLSWVPNKKADIVHSMEVFYYFKEPQILTNH</sequence>
<evidence type="ECO:0000313" key="2">
    <source>
        <dbReference type="EMBL" id="SVB78895.1"/>
    </source>
</evidence>
<dbReference type="SUPFAM" id="SSF53335">
    <property type="entry name" value="S-adenosyl-L-methionine-dependent methyltransferases"/>
    <property type="match status" value="1"/>
</dbReference>
<dbReference type="EMBL" id="UINC01057583">
    <property type="protein sequence ID" value="SVB78895.1"/>
    <property type="molecule type" value="Genomic_DNA"/>
</dbReference>
<protein>
    <recommendedName>
        <fullName evidence="1">Methyltransferase domain-containing protein</fullName>
    </recommendedName>
</protein>
<accession>A0A382GVL1</accession>
<dbReference type="InterPro" id="IPR029063">
    <property type="entry name" value="SAM-dependent_MTases_sf"/>
</dbReference>
<name>A0A382GVL1_9ZZZZ</name>
<feature type="domain" description="Methyltransferase" evidence="1">
    <location>
        <begin position="47"/>
        <end position="122"/>
    </location>
</feature>
<evidence type="ECO:0000259" key="1">
    <source>
        <dbReference type="Pfam" id="PF13649"/>
    </source>
</evidence>
<organism evidence="2">
    <name type="scientific">marine metagenome</name>
    <dbReference type="NCBI Taxonomy" id="408172"/>
    <lineage>
        <taxon>unclassified sequences</taxon>
        <taxon>metagenomes</taxon>
        <taxon>ecological metagenomes</taxon>
    </lineage>
</organism>
<dbReference type="InterPro" id="IPR041698">
    <property type="entry name" value="Methyltransf_25"/>
</dbReference>
<reference evidence="2" key="1">
    <citation type="submission" date="2018-05" db="EMBL/GenBank/DDBJ databases">
        <authorList>
            <person name="Lanie J.A."/>
            <person name="Ng W.-L."/>
            <person name="Kazmierczak K.M."/>
            <person name="Andrzejewski T.M."/>
            <person name="Davidsen T.M."/>
            <person name="Wayne K.J."/>
            <person name="Tettelin H."/>
            <person name="Glass J.I."/>
            <person name="Rusch D."/>
            <person name="Podicherti R."/>
            <person name="Tsui H.-C.T."/>
            <person name="Winkler M.E."/>
        </authorList>
    </citation>
    <scope>NUCLEOTIDE SEQUENCE</scope>
</reference>
<proteinExistence type="predicted"/>
<dbReference type="Gene3D" id="3.40.50.150">
    <property type="entry name" value="Vaccinia Virus protein VP39"/>
    <property type="match status" value="1"/>
</dbReference>
<dbReference type="AlphaFoldDB" id="A0A382GVL1"/>
<gene>
    <name evidence="2" type="ORF">METZ01_LOCUS231749</name>
</gene>
<dbReference type="Pfam" id="PF13649">
    <property type="entry name" value="Methyltransf_25"/>
    <property type="match status" value="1"/>
</dbReference>